<feature type="transmembrane region" description="Helical" evidence="1">
    <location>
        <begin position="456"/>
        <end position="474"/>
    </location>
</feature>
<feature type="transmembrane region" description="Helical" evidence="1">
    <location>
        <begin position="424"/>
        <end position="444"/>
    </location>
</feature>
<proteinExistence type="predicted"/>
<accession>A0A1F7X2U1</accession>
<protein>
    <recommendedName>
        <fullName evidence="4">Glycosyltransferase RgtA/B/C/D-like domain-containing protein</fullName>
    </recommendedName>
</protein>
<dbReference type="STRING" id="1802479.A2Y68_00355"/>
<feature type="transmembrane region" description="Helical" evidence="1">
    <location>
        <begin position="207"/>
        <end position="227"/>
    </location>
</feature>
<feature type="transmembrane region" description="Helical" evidence="1">
    <location>
        <begin position="85"/>
        <end position="106"/>
    </location>
</feature>
<name>A0A1F7X2U1_9BACT</name>
<evidence type="ECO:0000313" key="3">
    <source>
        <dbReference type="Proteomes" id="UP000176778"/>
    </source>
</evidence>
<gene>
    <name evidence="2" type="ORF">A2Y68_00355</name>
</gene>
<dbReference type="Proteomes" id="UP000176778">
    <property type="component" value="Unassembled WGS sequence"/>
</dbReference>
<feature type="transmembrane region" description="Helical" evidence="1">
    <location>
        <begin position="6"/>
        <end position="25"/>
    </location>
</feature>
<dbReference type="EMBL" id="MGFR01000005">
    <property type="protein sequence ID" value="OGM09410.1"/>
    <property type="molecule type" value="Genomic_DNA"/>
</dbReference>
<feature type="transmembrane region" description="Helical" evidence="1">
    <location>
        <begin position="386"/>
        <end position="412"/>
    </location>
</feature>
<feature type="transmembrane region" description="Helical" evidence="1">
    <location>
        <begin position="284"/>
        <end position="313"/>
    </location>
</feature>
<keyword evidence="1" id="KW-0472">Membrane</keyword>
<organism evidence="2 3">
    <name type="scientific">Candidatus Woesebacteria bacterium RBG_13_46_13</name>
    <dbReference type="NCBI Taxonomy" id="1802479"/>
    <lineage>
        <taxon>Bacteria</taxon>
        <taxon>Candidatus Woeseibacteriota</taxon>
    </lineage>
</organism>
<keyword evidence="1" id="KW-0812">Transmembrane</keyword>
<evidence type="ECO:0000256" key="1">
    <source>
        <dbReference type="SAM" id="Phobius"/>
    </source>
</evidence>
<feature type="transmembrane region" description="Helical" evidence="1">
    <location>
        <begin position="179"/>
        <end position="200"/>
    </location>
</feature>
<sequence>MIILEILKFSIFLFFAIFVTGSVLVNRLKLNGALAIFLALSLGIVITTLAAFVNIYLVLALAAASSYFYIRGLDLNELKNFRQKVNPATLIIAVIILGGIIFQNALTFKSGTVYDFGIGYWGPLGHDGVWHQALVNQLIKATPPGNPGLSGTTLSNYHYFYDLLVATTAHMSGVPVADLIFRFYPILFSFLLGLGTYLLCKALFNKWYVGAASLFFVYFGGSFGYILEWIKGGFWGGESAFWANQPVSMNLNPPFAVSLVLLVALVILFQIFEEKRNLASGLALILVSGTLIEFKVYAGAVALFSLGAIALVRAVKKDFAYLKVFVPALILALLVFLPNNSASAGLIVFSPFWLVDSMVDFADRVGWVRLSQARASYLSVGLWPKYVLAEILALAIFVVGNLGTRVVALVGLPGLFKKKFWKSPTLLFIAFLSASSFIPTLLFIQKGNPWNTIQFIYYFLYFCAVFAGLGLVVLAKSLPKYLAILAVALVFLATPLSSLSTFRSAFQGAPARVTPDEAAALSFLGIQLDGVVLTHPFNKDLRSKYSSPFPLAVYETSAYVSAFSKKETFVEDEFQQEIFQNDYKGRLADSNKFFYGKDYGWDKAFLLENKISYIYLPTLYKLNLNEGLLGVEKIFSNSEAEIFKVRQ</sequence>
<comment type="caution">
    <text evidence="2">The sequence shown here is derived from an EMBL/GenBank/DDBJ whole genome shotgun (WGS) entry which is preliminary data.</text>
</comment>
<keyword evidence="1" id="KW-1133">Transmembrane helix</keyword>
<dbReference type="AlphaFoldDB" id="A0A1F7X2U1"/>
<feature type="transmembrane region" description="Helical" evidence="1">
    <location>
        <begin position="255"/>
        <end position="272"/>
    </location>
</feature>
<evidence type="ECO:0008006" key="4">
    <source>
        <dbReference type="Google" id="ProtNLM"/>
    </source>
</evidence>
<evidence type="ECO:0000313" key="2">
    <source>
        <dbReference type="EMBL" id="OGM09410.1"/>
    </source>
</evidence>
<feature type="transmembrane region" description="Helical" evidence="1">
    <location>
        <begin position="481"/>
        <end position="498"/>
    </location>
</feature>
<reference evidence="2 3" key="1">
    <citation type="journal article" date="2016" name="Nat. Commun.">
        <title>Thousands of microbial genomes shed light on interconnected biogeochemical processes in an aquifer system.</title>
        <authorList>
            <person name="Anantharaman K."/>
            <person name="Brown C.T."/>
            <person name="Hug L.A."/>
            <person name="Sharon I."/>
            <person name="Castelle C.J."/>
            <person name="Probst A.J."/>
            <person name="Thomas B.C."/>
            <person name="Singh A."/>
            <person name="Wilkins M.J."/>
            <person name="Karaoz U."/>
            <person name="Brodie E.L."/>
            <person name="Williams K.H."/>
            <person name="Hubbard S.S."/>
            <person name="Banfield J.F."/>
        </authorList>
    </citation>
    <scope>NUCLEOTIDE SEQUENCE [LARGE SCALE GENOMIC DNA]</scope>
</reference>